<organism evidence="2 3">
    <name type="scientific">Botryobasidium botryosum (strain FD-172 SS1)</name>
    <dbReference type="NCBI Taxonomy" id="930990"/>
    <lineage>
        <taxon>Eukaryota</taxon>
        <taxon>Fungi</taxon>
        <taxon>Dikarya</taxon>
        <taxon>Basidiomycota</taxon>
        <taxon>Agaricomycotina</taxon>
        <taxon>Agaricomycetes</taxon>
        <taxon>Cantharellales</taxon>
        <taxon>Botryobasidiaceae</taxon>
        <taxon>Botryobasidium</taxon>
    </lineage>
</organism>
<evidence type="ECO:0000313" key="2">
    <source>
        <dbReference type="EMBL" id="KDQ09298.1"/>
    </source>
</evidence>
<keyword evidence="3" id="KW-1185">Reference proteome</keyword>
<name>A0A067M0P2_BOTB1</name>
<dbReference type="HOGENOM" id="CLU_3055881_0_0_1"/>
<protein>
    <submittedName>
        <fullName evidence="2">Uncharacterized protein</fullName>
    </submittedName>
</protein>
<feature type="non-terminal residue" evidence="2">
    <location>
        <position position="1"/>
    </location>
</feature>
<dbReference type="AlphaFoldDB" id="A0A067M0P2"/>
<evidence type="ECO:0000256" key="1">
    <source>
        <dbReference type="SAM" id="MobiDB-lite"/>
    </source>
</evidence>
<reference evidence="3" key="1">
    <citation type="journal article" date="2014" name="Proc. Natl. Acad. Sci. U.S.A.">
        <title>Extensive sampling of basidiomycete genomes demonstrates inadequacy of the white-rot/brown-rot paradigm for wood decay fungi.</title>
        <authorList>
            <person name="Riley R."/>
            <person name="Salamov A.A."/>
            <person name="Brown D.W."/>
            <person name="Nagy L.G."/>
            <person name="Floudas D."/>
            <person name="Held B.W."/>
            <person name="Levasseur A."/>
            <person name="Lombard V."/>
            <person name="Morin E."/>
            <person name="Otillar R."/>
            <person name="Lindquist E.A."/>
            <person name="Sun H."/>
            <person name="LaButti K.M."/>
            <person name="Schmutz J."/>
            <person name="Jabbour D."/>
            <person name="Luo H."/>
            <person name="Baker S.E."/>
            <person name="Pisabarro A.G."/>
            <person name="Walton J.D."/>
            <person name="Blanchette R.A."/>
            <person name="Henrissat B."/>
            <person name="Martin F."/>
            <person name="Cullen D."/>
            <person name="Hibbett D.S."/>
            <person name="Grigoriev I.V."/>
        </authorList>
    </citation>
    <scope>NUCLEOTIDE SEQUENCE [LARGE SCALE GENOMIC DNA]</scope>
    <source>
        <strain evidence="3">FD-172 SS1</strain>
    </source>
</reference>
<dbReference type="InParanoid" id="A0A067M0P2"/>
<gene>
    <name evidence="2" type="ORF">BOTBODRAFT_37204</name>
</gene>
<proteinExistence type="predicted"/>
<feature type="non-terminal residue" evidence="2">
    <location>
        <position position="54"/>
    </location>
</feature>
<accession>A0A067M0P2</accession>
<feature type="compositionally biased region" description="Polar residues" evidence="1">
    <location>
        <begin position="20"/>
        <end position="29"/>
    </location>
</feature>
<feature type="region of interest" description="Disordered" evidence="1">
    <location>
        <begin position="1"/>
        <end position="29"/>
    </location>
</feature>
<evidence type="ECO:0000313" key="3">
    <source>
        <dbReference type="Proteomes" id="UP000027195"/>
    </source>
</evidence>
<dbReference type="Proteomes" id="UP000027195">
    <property type="component" value="Unassembled WGS sequence"/>
</dbReference>
<sequence length="54" mass="5516">IPAHAPMSTPAVHSPAFSPTPYTHSPPSQSLPRLAIVSVDVGVQLLARAATSSV</sequence>
<dbReference type="EMBL" id="KL198080">
    <property type="protein sequence ID" value="KDQ09298.1"/>
    <property type="molecule type" value="Genomic_DNA"/>
</dbReference>